<dbReference type="Gene3D" id="3.30.420.10">
    <property type="entry name" value="Ribonuclease H-like superfamily/Ribonuclease H"/>
    <property type="match status" value="1"/>
</dbReference>
<evidence type="ECO:0000313" key="2">
    <source>
        <dbReference type="Proteomes" id="UP000269974"/>
    </source>
</evidence>
<dbReference type="InterPro" id="IPR001584">
    <property type="entry name" value="Integrase_cat-core"/>
</dbReference>
<dbReference type="RefSeq" id="WP_049618913.1">
    <property type="nucleotide sequence ID" value="NZ_LFUS01000008.1"/>
</dbReference>
<gene>
    <name evidence="1" type="ORF">NCTC10327_00336</name>
</gene>
<dbReference type="GO" id="GO:0015074">
    <property type="term" value="P:DNA integration"/>
    <property type="evidence" value="ECO:0007669"/>
    <property type="project" value="InterPro"/>
</dbReference>
<dbReference type="GO" id="GO:0032196">
    <property type="term" value="P:transposition"/>
    <property type="evidence" value="ECO:0007669"/>
    <property type="project" value="TreeGrafter"/>
</dbReference>
<dbReference type="PANTHER" id="PTHR10948:SF23">
    <property type="entry name" value="TRANSPOSASE INSI FOR INSERTION SEQUENCE ELEMENT IS30A-RELATED"/>
    <property type="match status" value="1"/>
</dbReference>
<dbReference type="SUPFAM" id="SSF53098">
    <property type="entry name" value="Ribonuclease H-like"/>
    <property type="match status" value="1"/>
</dbReference>
<sequence length="80" mass="9417">MAEVHDFEIDSRVKAYLAHPNSPWEHGPNERYNRFIREHFPKGTVFTCITDEEVQQAKDEINNRPRVVLNGMTPHEKLTE</sequence>
<dbReference type="AlphaFoldDB" id="A0A0K9EVK9"/>
<dbReference type="PROSITE" id="PS50994">
    <property type="entry name" value="INTEGRASE"/>
    <property type="match status" value="1"/>
</dbReference>
<reference evidence="1 2" key="1">
    <citation type="submission" date="2018-11" db="EMBL/GenBank/DDBJ databases">
        <authorList>
            <consortium name="Pathogen Informatics"/>
        </authorList>
    </citation>
    <scope>NUCLEOTIDE SEQUENCE [LARGE SCALE GENOMIC DNA]</scope>
    <source>
        <strain evidence="1 2">NCTC10327</strain>
    </source>
</reference>
<dbReference type="EMBL" id="UYIO01000001">
    <property type="protein sequence ID" value="VDG75647.1"/>
    <property type="molecule type" value="Genomic_DNA"/>
</dbReference>
<dbReference type="InterPro" id="IPR051917">
    <property type="entry name" value="Transposase-Integrase"/>
</dbReference>
<dbReference type="PANTHER" id="PTHR10948">
    <property type="entry name" value="TRANSPOSASE"/>
    <property type="match status" value="1"/>
</dbReference>
<dbReference type="Proteomes" id="UP000269974">
    <property type="component" value="Unassembled WGS sequence"/>
</dbReference>
<dbReference type="GO" id="GO:0005829">
    <property type="term" value="C:cytosol"/>
    <property type="evidence" value="ECO:0007669"/>
    <property type="project" value="TreeGrafter"/>
</dbReference>
<dbReference type="InterPro" id="IPR036397">
    <property type="entry name" value="RNaseH_sf"/>
</dbReference>
<protein>
    <submittedName>
        <fullName evidence="1">Integrase catalytic region</fullName>
    </submittedName>
</protein>
<dbReference type="GO" id="GO:0004803">
    <property type="term" value="F:transposase activity"/>
    <property type="evidence" value="ECO:0007669"/>
    <property type="project" value="TreeGrafter"/>
</dbReference>
<evidence type="ECO:0000313" key="1">
    <source>
        <dbReference type="EMBL" id="VDG75647.1"/>
    </source>
</evidence>
<organism evidence="1 2">
    <name type="scientific">Actinobaculum suis</name>
    <dbReference type="NCBI Taxonomy" id="1657"/>
    <lineage>
        <taxon>Bacteria</taxon>
        <taxon>Bacillati</taxon>
        <taxon>Actinomycetota</taxon>
        <taxon>Actinomycetes</taxon>
        <taxon>Actinomycetales</taxon>
        <taxon>Actinomycetaceae</taxon>
        <taxon>Actinobaculum</taxon>
    </lineage>
</organism>
<dbReference type="InterPro" id="IPR012337">
    <property type="entry name" value="RNaseH-like_sf"/>
</dbReference>
<proteinExistence type="predicted"/>
<comment type="caution">
    <text evidence="1">The sequence shown here is derived from an EMBL/GenBank/DDBJ whole genome shotgun (WGS) entry which is preliminary data.</text>
</comment>
<accession>A0A0K9EVK9</accession>
<name>A0A0K9EVK9_9ACTO</name>
<dbReference type="GO" id="GO:0003676">
    <property type="term" value="F:nucleic acid binding"/>
    <property type="evidence" value="ECO:0007669"/>
    <property type="project" value="InterPro"/>
</dbReference>